<keyword evidence="7" id="KW-1185">Reference proteome</keyword>
<proteinExistence type="predicted"/>
<dbReference type="Pfam" id="PF00550">
    <property type="entry name" value="PP-binding"/>
    <property type="match status" value="1"/>
</dbReference>
<dbReference type="InterPro" id="IPR023213">
    <property type="entry name" value="CAT-like_dom_sf"/>
</dbReference>
<comment type="cofactor">
    <cofactor evidence="1">
        <name>pantetheine 4'-phosphate</name>
        <dbReference type="ChEBI" id="CHEBI:47942"/>
    </cofactor>
</comment>
<dbReference type="PROSITE" id="PS50075">
    <property type="entry name" value="CARRIER"/>
    <property type="match status" value="1"/>
</dbReference>
<dbReference type="SUPFAM" id="SSF56801">
    <property type="entry name" value="Acetyl-CoA synthetase-like"/>
    <property type="match status" value="1"/>
</dbReference>
<dbReference type="Proteomes" id="UP000199202">
    <property type="component" value="Unassembled WGS sequence"/>
</dbReference>
<dbReference type="AlphaFoldDB" id="A0A1G8IJG3"/>
<dbReference type="InterPro" id="IPR045851">
    <property type="entry name" value="AMP-bd_C_sf"/>
</dbReference>
<dbReference type="InterPro" id="IPR020845">
    <property type="entry name" value="AMP-binding_CS"/>
</dbReference>
<dbReference type="Pfam" id="PF13193">
    <property type="entry name" value="AMP-binding_C"/>
    <property type="match status" value="1"/>
</dbReference>
<dbReference type="InterPro" id="IPR009081">
    <property type="entry name" value="PP-bd_ACP"/>
</dbReference>
<dbReference type="GO" id="GO:0044550">
    <property type="term" value="P:secondary metabolite biosynthetic process"/>
    <property type="evidence" value="ECO:0007669"/>
    <property type="project" value="TreeGrafter"/>
</dbReference>
<sequence length="1036" mass="110404">MTSPAEVEAWFMHRLFPESPAHQLFRVYRITGELRVEALRAAWRAVVGEHAALRTTFAEADGVPLRRVARQGPPMAFSDLTGADPEQLDRLLAIEAMTPADPADGPPARAILLRVGEAEHVLLLTLHRAIADEHSMSLLAEGLSTAYAAEGTAYEGPRPPAPSLPGVAPPAPETTAGTALDWWTRQLTPFPPRLELPTDRPEPAEPACGGGTVRFDWGDDVRAGLRALAGTAGTEPWVVVLAALQGLLRRYGGEDQVAVGVLASTRPASGEGGIGAFRNLLVLGADVPAGLSFREVVSGASRLVGGAFARRWLPITELTRGLDTGRHVPLCQVVLVPAAPEAELRLAGATARRHHLREGATWADLTLTVGPCGASGSLTYRAALFDRSTAGAVLDHLRTLLSAALADPGLPLDALPVEDEATVAAGVAAADAIAAPAVLPVHQLVRRQAERHPDAVAVSWEGGTITYRDLIARAHAAISGPTPVPRGGAVAVRLAPGPGPYVALLAMLAAGAHVVWFGTTDAGDRGKAVLDDLRPAFLLLDHDADGDELAAWYRDEAGGRLVALPALDGAPEPGAPWAGEPGDRAYVAYTSGSTGRPKGISQTHGALAQFVTWMAEEFRMGPGARVAQWVAPEHDPALCEVFATLVGGGTLCPIPPAIRLNPDKLVDWLIDERITHIQLIPSFARELLYVIEDRGLAGRLDSLGHLLLMGEALPAELANELRARLPHTRLLNLYGPTETIAATWHEIDGPARGPVPIGRPIPGRQVLVVDERDRPCPAGVTGEIVIRSPYVTPGYLGREGDHPAFAPLRGFGPQGCYRSGDLGRRRWDGLLEFRGRKDFQVKLLGNRFELSDVEAALNAHESVAESAAVAVANHEGLVTRLAIFVVPREGGAPDVWRAHLRRRFGKLNVPATFTVMSDRLPRNLAGKIDRRRLPRPAEPSRPRAARPPRTPVERRLAEIWSELLGIEVEDVRAEDTFFAAGGHSLLLPLLAGRIGERLGVRLPLRACFANPSLAALAALVESMDSAATSDAMPTNP</sequence>
<keyword evidence="3" id="KW-0597">Phosphoprotein</keyword>
<evidence type="ECO:0000313" key="6">
    <source>
        <dbReference type="EMBL" id="SDI19033.1"/>
    </source>
</evidence>
<dbReference type="PANTHER" id="PTHR45527">
    <property type="entry name" value="NONRIBOSOMAL PEPTIDE SYNTHETASE"/>
    <property type="match status" value="1"/>
</dbReference>
<name>A0A1G8IJG3_9ACTN</name>
<dbReference type="InterPro" id="IPR036736">
    <property type="entry name" value="ACP-like_sf"/>
</dbReference>
<dbReference type="InterPro" id="IPR020806">
    <property type="entry name" value="PKS_PP-bd"/>
</dbReference>
<feature type="region of interest" description="Disordered" evidence="4">
    <location>
        <begin position="191"/>
        <end position="212"/>
    </location>
</feature>
<dbReference type="PROSITE" id="PS00455">
    <property type="entry name" value="AMP_BINDING"/>
    <property type="match status" value="1"/>
</dbReference>
<dbReference type="GO" id="GO:0005737">
    <property type="term" value="C:cytoplasm"/>
    <property type="evidence" value="ECO:0007669"/>
    <property type="project" value="TreeGrafter"/>
</dbReference>
<dbReference type="Gene3D" id="1.10.1200.10">
    <property type="entry name" value="ACP-like"/>
    <property type="match status" value="1"/>
</dbReference>
<evidence type="ECO:0000256" key="1">
    <source>
        <dbReference type="ARBA" id="ARBA00001957"/>
    </source>
</evidence>
<reference evidence="6 7" key="1">
    <citation type="submission" date="2016-10" db="EMBL/GenBank/DDBJ databases">
        <authorList>
            <person name="de Groot N.N."/>
        </authorList>
    </citation>
    <scope>NUCLEOTIDE SEQUENCE [LARGE SCALE GENOMIC DNA]</scope>
    <source>
        <strain evidence="6 7">CGMCC 4.6533</strain>
    </source>
</reference>
<evidence type="ECO:0000256" key="4">
    <source>
        <dbReference type="SAM" id="MobiDB-lite"/>
    </source>
</evidence>
<evidence type="ECO:0000256" key="3">
    <source>
        <dbReference type="ARBA" id="ARBA00022553"/>
    </source>
</evidence>
<evidence type="ECO:0000259" key="5">
    <source>
        <dbReference type="PROSITE" id="PS50075"/>
    </source>
</evidence>
<dbReference type="Gene3D" id="3.30.559.10">
    <property type="entry name" value="Chloramphenicol acetyltransferase-like domain"/>
    <property type="match status" value="1"/>
</dbReference>
<keyword evidence="2" id="KW-0596">Phosphopantetheine</keyword>
<dbReference type="GO" id="GO:0031177">
    <property type="term" value="F:phosphopantetheine binding"/>
    <property type="evidence" value="ECO:0007669"/>
    <property type="project" value="InterPro"/>
</dbReference>
<dbReference type="Gene3D" id="3.30.559.30">
    <property type="entry name" value="Nonribosomal peptide synthetase, condensation domain"/>
    <property type="match status" value="1"/>
</dbReference>
<evidence type="ECO:0000256" key="2">
    <source>
        <dbReference type="ARBA" id="ARBA00022450"/>
    </source>
</evidence>
<dbReference type="GO" id="GO:0043041">
    <property type="term" value="P:amino acid activation for nonribosomal peptide biosynthetic process"/>
    <property type="evidence" value="ECO:0007669"/>
    <property type="project" value="TreeGrafter"/>
</dbReference>
<dbReference type="Pfam" id="PF00668">
    <property type="entry name" value="Condensation"/>
    <property type="match status" value="1"/>
</dbReference>
<dbReference type="Gene3D" id="3.30.300.30">
    <property type="match status" value="1"/>
</dbReference>
<dbReference type="Pfam" id="PF00501">
    <property type="entry name" value="AMP-binding"/>
    <property type="match status" value="1"/>
</dbReference>
<dbReference type="GO" id="GO:0008610">
    <property type="term" value="P:lipid biosynthetic process"/>
    <property type="evidence" value="ECO:0007669"/>
    <property type="project" value="UniProtKB-ARBA"/>
</dbReference>
<dbReference type="InterPro" id="IPR000873">
    <property type="entry name" value="AMP-dep_synth/lig_dom"/>
</dbReference>
<dbReference type="Gene3D" id="3.40.50.12780">
    <property type="entry name" value="N-terminal domain of ligase-like"/>
    <property type="match status" value="1"/>
</dbReference>
<gene>
    <name evidence="6" type="ORF">SAMN05421869_104510</name>
</gene>
<feature type="domain" description="Carrier" evidence="5">
    <location>
        <begin position="947"/>
        <end position="1024"/>
    </location>
</feature>
<evidence type="ECO:0000313" key="7">
    <source>
        <dbReference type="Proteomes" id="UP000199202"/>
    </source>
</evidence>
<organism evidence="6 7">
    <name type="scientific">Nonomuraea jiangxiensis</name>
    <dbReference type="NCBI Taxonomy" id="633440"/>
    <lineage>
        <taxon>Bacteria</taxon>
        <taxon>Bacillati</taxon>
        <taxon>Actinomycetota</taxon>
        <taxon>Actinomycetes</taxon>
        <taxon>Streptosporangiales</taxon>
        <taxon>Streptosporangiaceae</taxon>
        <taxon>Nonomuraea</taxon>
    </lineage>
</organism>
<dbReference type="InterPro" id="IPR025110">
    <property type="entry name" value="AMP-bd_C"/>
</dbReference>
<accession>A0A1G8IJG3</accession>
<protein>
    <submittedName>
        <fullName evidence="6">Amino acid adenylation domain-containing protein</fullName>
    </submittedName>
</protein>
<feature type="region of interest" description="Disordered" evidence="4">
    <location>
        <begin position="930"/>
        <end position="950"/>
    </location>
</feature>
<dbReference type="InterPro" id="IPR001242">
    <property type="entry name" value="Condensation_dom"/>
</dbReference>
<dbReference type="SUPFAM" id="SSF52777">
    <property type="entry name" value="CoA-dependent acyltransferases"/>
    <property type="match status" value="2"/>
</dbReference>
<dbReference type="SMART" id="SM00823">
    <property type="entry name" value="PKS_PP"/>
    <property type="match status" value="1"/>
</dbReference>
<dbReference type="EMBL" id="FNDJ01000004">
    <property type="protein sequence ID" value="SDI19033.1"/>
    <property type="molecule type" value="Genomic_DNA"/>
</dbReference>
<dbReference type="InterPro" id="IPR042099">
    <property type="entry name" value="ANL_N_sf"/>
</dbReference>
<dbReference type="STRING" id="633440.SAMN05421869_104510"/>
<dbReference type="GO" id="GO:0003824">
    <property type="term" value="F:catalytic activity"/>
    <property type="evidence" value="ECO:0007669"/>
    <property type="project" value="InterPro"/>
</dbReference>
<dbReference type="SUPFAM" id="SSF47336">
    <property type="entry name" value="ACP-like"/>
    <property type="match status" value="1"/>
</dbReference>
<dbReference type="PANTHER" id="PTHR45527:SF1">
    <property type="entry name" value="FATTY ACID SYNTHASE"/>
    <property type="match status" value="1"/>
</dbReference>